<dbReference type="Pfam" id="PF00877">
    <property type="entry name" value="NLPC_P60"/>
    <property type="match status" value="1"/>
</dbReference>
<gene>
    <name evidence="8" type="ordered locus">MROS_0179</name>
</gene>
<keyword evidence="3" id="KW-0378">Hydrolase</keyword>
<dbReference type="EMBL" id="CP003557">
    <property type="protein sequence ID" value="AFN73423.1"/>
    <property type="molecule type" value="Genomic_DNA"/>
</dbReference>
<feature type="chain" id="PRO_5003707324" evidence="6">
    <location>
        <begin position="24"/>
        <end position="224"/>
    </location>
</feature>
<evidence type="ECO:0000256" key="4">
    <source>
        <dbReference type="ARBA" id="ARBA00022807"/>
    </source>
</evidence>
<dbReference type="Proteomes" id="UP000009011">
    <property type="component" value="Chromosome"/>
</dbReference>
<dbReference type="PATRIC" id="fig|1191523.3.peg.185"/>
<dbReference type="InterPro" id="IPR051202">
    <property type="entry name" value="Peptidase_C40"/>
</dbReference>
<evidence type="ECO:0000256" key="1">
    <source>
        <dbReference type="ARBA" id="ARBA00007074"/>
    </source>
</evidence>
<dbReference type="AlphaFoldDB" id="I6ZWJ1"/>
<dbReference type="HOGENOM" id="CLU_016043_9_1_10"/>
<organism evidence="8 9">
    <name type="scientific">Melioribacter roseus (strain DSM 23840 / JCM 17771 / VKM B-2668 / P3M-2)</name>
    <dbReference type="NCBI Taxonomy" id="1191523"/>
    <lineage>
        <taxon>Bacteria</taxon>
        <taxon>Pseudomonadati</taxon>
        <taxon>Ignavibacteriota</taxon>
        <taxon>Ignavibacteria</taxon>
        <taxon>Ignavibacteriales</taxon>
        <taxon>Melioribacteraceae</taxon>
        <taxon>Melioribacter</taxon>
    </lineage>
</organism>
<evidence type="ECO:0000256" key="2">
    <source>
        <dbReference type="ARBA" id="ARBA00022670"/>
    </source>
</evidence>
<accession>I6ZWJ1</accession>
<dbReference type="MEROPS" id="C40.004"/>
<feature type="signal peptide" evidence="6">
    <location>
        <begin position="1"/>
        <end position="23"/>
    </location>
</feature>
<dbReference type="PANTHER" id="PTHR47053:SF4">
    <property type="entry name" value="ENDOPEPTIDASE LYTE-RELATED"/>
    <property type="match status" value="1"/>
</dbReference>
<dbReference type="SUPFAM" id="SSF54001">
    <property type="entry name" value="Cysteine proteinases"/>
    <property type="match status" value="1"/>
</dbReference>
<dbReference type="KEGG" id="mro:MROS_0179"/>
<dbReference type="InterPro" id="IPR038765">
    <property type="entry name" value="Papain-like_cys_pep_sf"/>
</dbReference>
<keyword evidence="9" id="KW-1185">Reference proteome</keyword>
<proteinExistence type="inferred from homology"/>
<comment type="similarity">
    <text evidence="1">Belongs to the peptidase C40 family.</text>
</comment>
<feature type="compositionally biased region" description="Basic and acidic residues" evidence="5">
    <location>
        <begin position="31"/>
        <end position="50"/>
    </location>
</feature>
<dbReference type="GO" id="GO:0006508">
    <property type="term" value="P:proteolysis"/>
    <property type="evidence" value="ECO:0007669"/>
    <property type="project" value="UniProtKB-KW"/>
</dbReference>
<evidence type="ECO:0000256" key="3">
    <source>
        <dbReference type="ARBA" id="ARBA00022801"/>
    </source>
</evidence>
<dbReference type="RefSeq" id="WP_014854860.1">
    <property type="nucleotide sequence ID" value="NC_018178.1"/>
</dbReference>
<dbReference type="PANTHER" id="PTHR47053">
    <property type="entry name" value="MUREIN DD-ENDOPEPTIDASE MEPH-RELATED"/>
    <property type="match status" value="1"/>
</dbReference>
<keyword evidence="4" id="KW-0788">Thiol protease</keyword>
<keyword evidence="6" id="KW-0732">Signal</keyword>
<dbReference type="PROSITE" id="PS51935">
    <property type="entry name" value="NLPC_P60"/>
    <property type="match status" value="1"/>
</dbReference>
<dbReference type="STRING" id="1191523.MROS_0179"/>
<dbReference type="eggNOG" id="COG0791">
    <property type="taxonomic scope" value="Bacteria"/>
</dbReference>
<dbReference type="InterPro" id="IPR000064">
    <property type="entry name" value="NLP_P60_dom"/>
</dbReference>
<evidence type="ECO:0000313" key="8">
    <source>
        <dbReference type="EMBL" id="AFN73423.1"/>
    </source>
</evidence>
<reference evidence="8 9" key="1">
    <citation type="journal article" date="2013" name="PLoS ONE">
        <title>Genomic analysis of Melioribacter roseus, facultatively anaerobic organotrophic bacterium representing a novel deep lineage within Bacteriodetes/Chlorobi group.</title>
        <authorList>
            <person name="Kadnikov V.V."/>
            <person name="Mardanov A.V."/>
            <person name="Podosokorskaya O.A."/>
            <person name="Gavrilov S.N."/>
            <person name="Kublanov I.V."/>
            <person name="Beletsky A.V."/>
            <person name="Bonch-Osmolovskaya E.A."/>
            <person name="Ravin N.V."/>
        </authorList>
    </citation>
    <scope>NUCLEOTIDE SEQUENCE [LARGE SCALE GENOMIC DNA]</scope>
    <source>
        <strain evidence="9">JCM 17771 / P3M-2</strain>
    </source>
</reference>
<dbReference type="OrthoDB" id="9807055at2"/>
<sequence>MPVKIAISLLLISFILITGCSSTSSSVRYNKPKEKKEEANRTPRFTSEDNFKSDTLNYKAPVPDSEVSEFDELPEEINSINKEEFIEEYRTTVSSGAPLSFREKLLLEVIKYIDAPYKYGGNTDKGIDCSAFTKHILSAFSVDLPRTAKEQFAAGASVDENELKFGDLVFFDTSKRSYPGHVGIYLGNREFVHSSRTLGVTISSLDEDYYKKRFIGARRFPLSR</sequence>
<protein>
    <submittedName>
        <fullName evidence="8">Spr gene product</fullName>
    </submittedName>
</protein>
<evidence type="ECO:0000256" key="5">
    <source>
        <dbReference type="SAM" id="MobiDB-lite"/>
    </source>
</evidence>
<dbReference type="Gene3D" id="3.90.1720.10">
    <property type="entry name" value="endopeptidase domain like (from Nostoc punctiforme)"/>
    <property type="match status" value="1"/>
</dbReference>
<dbReference type="PROSITE" id="PS51257">
    <property type="entry name" value="PROKAR_LIPOPROTEIN"/>
    <property type="match status" value="1"/>
</dbReference>
<name>I6ZWJ1_MELRP</name>
<feature type="region of interest" description="Disordered" evidence="5">
    <location>
        <begin position="24"/>
        <end position="50"/>
    </location>
</feature>
<keyword evidence="2" id="KW-0645">Protease</keyword>
<evidence type="ECO:0000259" key="7">
    <source>
        <dbReference type="PROSITE" id="PS51935"/>
    </source>
</evidence>
<evidence type="ECO:0000313" key="9">
    <source>
        <dbReference type="Proteomes" id="UP000009011"/>
    </source>
</evidence>
<feature type="domain" description="NlpC/P60" evidence="7">
    <location>
        <begin position="99"/>
        <end position="221"/>
    </location>
</feature>
<evidence type="ECO:0000256" key="6">
    <source>
        <dbReference type="SAM" id="SignalP"/>
    </source>
</evidence>
<dbReference type="GO" id="GO:0008234">
    <property type="term" value="F:cysteine-type peptidase activity"/>
    <property type="evidence" value="ECO:0007669"/>
    <property type="project" value="UniProtKB-KW"/>
</dbReference>